<evidence type="ECO:0000313" key="2">
    <source>
        <dbReference type="Proteomes" id="UP000041314"/>
    </source>
</evidence>
<sequence length="96" mass="9855">MSVAIIAFESAMLLFWHFGQRSCSVSWRNCCSCASSLNGITSVVALADPAITSASISITMPGNSLIAPPPGCICPTAVSVHFPIPGHSNRPHGGSG</sequence>
<protein>
    <submittedName>
        <fullName evidence="1">Uncharacterized protein</fullName>
    </submittedName>
</protein>
<evidence type="ECO:0000313" key="1">
    <source>
        <dbReference type="EMBL" id="CNV33627.1"/>
    </source>
</evidence>
<proteinExistence type="predicted"/>
<reference evidence="1 2" key="1">
    <citation type="submission" date="2015-03" db="EMBL/GenBank/DDBJ databases">
        <authorList>
            <consortium name="Pathogen Informatics"/>
        </authorList>
    </citation>
    <scope>NUCLEOTIDE SEQUENCE [LARGE SCALE GENOMIC DNA]</scope>
    <source>
        <strain evidence="1 2">A1104</strain>
    </source>
</reference>
<dbReference type="Proteomes" id="UP000041314">
    <property type="component" value="Unassembled WGS sequence"/>
</dbReference>
<dbReference type="AlphaFoldDB" id="A0A655ESX1"/>
<name>A0A655ESX1_SALET</name>
<accession>A0A655ESX1</accession>
<organism evidence="1 2">
    <name type="scientific">Salmonella enterica subsp. enterica serovar Bovismorbificans</name>
    <dbReference type="NCBI Taxonomy" id="58097"/>
    <lineage>
        <taxon>Bacteria</taxon>
        <taxon>Pseudomonadati</taxon>
        <taxon>Pseudomonadota</taxon>
        <taxon>Gammaproteobacteria</taxon>
        <taxon>Enterobacterales</taxon>
        <taxon>Enterobacteriaceae</taxon>
        <taxon>Salmonella</taxon>
    </lineage>
</organism>
<dbReference type="EMBL" id="CQPA01000109">
    <property type="protein sequence ID" value="CNV33627.1"/>
    <property type="molecule type" value="Genomic_DNA"/>
</dbReference>
<gene>
    <name evidence="1" type="ORF">ERS008198_05099</name>
</gene>